<reference evidence="1" key="1">
    <citation type="submission" date="2024-09" db="EMBL/GenBank/DDBJ databases">
        <title>Black Yeasts Isolated from many extreme environments.</title>
        <authorList>
            <person name="Coleine C."/>
            <person name="Stajich J.E."/>
            <person name="Selbmann L."/>
        </authorList>
    </citation>
    <scope>NUCLEOTIDE SEQUENCE</scope>
    <source>
        <strain evidence="1">CCFEE 5737</strain>
    </source>
</reference>
<evidence type="ECO:0000313" key="1">
    <source>
        <dbReference type="EMBL" id="KAK3081095.1"/>
    </source>
</evidence>
<sequence>MVAVGTDNGVYISEIENPRGWSKAINTSRVTQIAVLEDFSLMLLIADKTLIAYHLDNVCPAGGGPPNNESARRAPQKLSGSRDVGFFATGKMKDRTLVFYKKKDGINSTFKVLEPVLHKASEKRSRFGLSSLATSSSSSVRVGGGRTEFFREYDEFYIPTECLGINLFHSSLAVASAKGFEVLTLDKKLPVTIPDTRVEGVQRIAGRLQGLAPLGMFRLPSGDAGTGTGDDKGRRVSAIGAVAASGSGSGAAAEEFLLCYEGCAVYVNKHGDISRSVIMEFVGKATAVAIHGPYVLLFDKDFVEVRNAMNGRLRQVISGRDVRCLDDGVGGSAAQSTVGAGSGGVAGKGVKKRTVKVGMQHPENEKCQVVVELIINEGLKE</sequence>
<protein>
    <submittedName>
        <fullName evidence="1">Uncharacterized protein</fullName>
    </submittedName>
</protein>
<gene>
    <name evidence="1" type="ORF">LTS18_010305</name>
</gene>
<dbReference type="EMBL" id="JAWDJW010000287">
    <property type="protein sequence ID" value="KAK3081095.1"/>
    <property type="molecule type" value="Genomic_DNA"/>
</dbReference>
<keyword evidence="2" id="KW-1185">Reference proteome</keyword>
<evidence type="ECO:0000313" key="2">
    <source>
        <dbReference type="Proteomes" id="UP001186974"/>
    </source>
</evidence>
<name>A0ACC3DWL4_9PEZI</name>
<comment type="caution">
    <text evidence="1">The sequence shown here is derived from an EMBL/GenBank/DDBJ whole genome shotgun (WGS) entry which is preliminary data.</text>
</comment>
<organism evidence="1 2">
    <name type="scientific">Coniosporium uncinatum</name>
    <dbReference type="NCBI Taxonomy" id="93489"/>
    <lineage>
        <taxon>Eukaryota</taxon>
        <taxon>Fungi</taxon>
        <taxon>Dikarya</taxon>
        <taxon>Ascomycota</taxon>
        <taxon>Pezizomycotina</taxon>
        <taxon>Dothideomycetes</taxon>
        <taxon>Dothideomycetes incertae sedis</taxon>
        <taxon>Coniosporium</taxon>
    </lineage>
</organism>
<proteinExistence type="predicted"/>
<dbReference type="Proteomes" id="UP001186974">
    <property type="component" value="Unassembled WGS sequence"/>
</dbReference>
<accession>A0ACC3DWL4</accession>